<proteinExistence type="predicted"/>
<keyword evidence="3" id="KW-1185">Reference proteome</keyword>
<dbReference type="Proteomes" id="UP000235145">
    <property type="component" value="Unassembled WGS sequence"/>
</dbReference>
<reference evidence="2 3" key="1">
    <citation type="journal article" date="2017" name="Nat. Commun.">
        <title>Genome assembly with in vitro proximity ligation data and whole-genome triplication in lettuce.</title>
        <authorList>
            <person name="Reyes-Chin-Wo S."/>
            <person name="Wang Z."/>
            <person name="Yang X."/>
            <person name="Kozik A."/>
            <person name="Arikit S."/>
            <person name="Song C."/>
            <person name="Xia L."/>
            <person name="Froenicke L."/>
            <person name="Lavelle D.O."/>
            <person name="Truco M.J."/>
            <person name="Xia R."/>
            <person name="Zhu S."/>
            <person name="Xu C."/>
            <person name="Xu H."/>
            <person name="Xu X."/>
            <person name="Cox K."/>
            <person name="Korf I."/>
            <person name="Meyers B.C."/>
            <person name="Michelmore R.W."/>
        </authorList>
    </citation>
    <scope>NUCLEOTIDE SEQUENCE [LARGE SCALE GENOMIC DNA]</scope>
    <source>
        <strain evidence="3">cv. Salinas</strain>
        <tissue evidence="2">Seedlings</tissue>
    </source>
</reference>
<organism evidence="2 3">
    <name type="scientific">Lactuca sativa</name>
    <name type="common">Garden lettuce</name>
    <dbReference type="NCBI Taxonomy" id="4236"/>
    <lineage>
        <taxon>Eukaryota</taxon>
        <taxon>Viridiplantae</taxon>
        <taxon>Streptophyta</taxon>
        <taxon>Embryophyta</taxon>
        <taxon>Tracheophyta</taxon>
        <taxon>Spermatophyta</taxon>
        <taxon>Magnoliopsida</taxon>
        <taxon>eudicotyledons</taxon>
        <taxon>Gunneridae</taxon>
        <taxon>Pentapetalae</taxon>
        <taxon>asterids</taxon>
        <taxon>campanulids</taxon>
        <taxon>Asterales</taxon>
        <taxon>Asteraceae</taxon>
        <taxon>Cichorioideae</taxon>
        <taxon>Cichorieae</taxon>
        <taxon>Lactucinae</taxon>
        <taxon>Lactuca</taxon>
    </lineage>
</organism>
<accession>A0A9R1X2L2</accession>
<evidence type="ECO:0000256" key="1">
    <source>
        <dbReference type="SAM" id="SignalP"/>
    </source>
</evidence>
<evidence type="ECO:0000313" key="3">
    <source>
        <dbReference type="Proteomes" id="UP000235145"/>
    </source>
</evidence>
<sequence length="116" mass="13158">MNKVLLKYILFVLTGPSQLVFENAPRRKRSILDQFVISPIERLNKQLLDFAHEQPDVYLNKPTDRDVLIDRADVATSTPLGTALGALLLVPPHELIKQPNSTTETIIASNLKEKRW</sequence>
<keyword evidence="1" id="KW-0732">Signal</keyword>
<feature type="chain" id="PRO_5040187700" evidence="1">
    <location>
        <begin position="20"/>
        <end position="116"/>
    </location>
</feature>
<dbReference type="AlphaFoldDB" id="A0A9R1X2L2"/>
<dbReference type="EMBL" id="NBSK02000007">
    <property type="protein sequence ID" value="KAJ0196059.1"/>
    <property type="molecule type" value="Genomic_DNA"/>
</dbReference>
<gene>
    <name evidence="2" type="ORF">LSAT_V11C700372700</name>
</gene>
<feature type="signal peptide" evidence="1">
    <location>
        <begin position="1"/>
        <end position="19"/>
    </location>
</feature>
<evidence type="ECO:0000313" key="2">
    <source>
        <dbReference type="EMBL" id="KAJ0196059.1"/>
    </source>
</evidence>
<name>A0A9R1X2L2_LACSA</name>
<comment type="caution">
    <text evidence="2">The sequence shown here is derived from an EMBL/GenBank/DDBJ whole genome shotgun (WGS) entry which is preliminary data.</text>
</comment>
<protein>
    <submittedName>
        <fullName evidence="2">Uncharacterized protein</fullName>
    </submittedName>
</protein>